<keyword evidence="6" id="KW-0686">Riboflavin biosynthesis</keyword>
<dbReference type="PANTHER" id="PTHR21098">
    <property type="entry name" value="RIBOFLAVIN SYNTHASE ALPHA CHAIN"/>
    <property type="match status" value="1"/>
</dbReference>
<comment type="function">
    <text evidence="2">Catalyzes the dismutation of two molecules of 6,7-dimethyl-8-ribityllumazine, resulting in the formation of riboflavin and 5-amino-6-(D-ribitylamino)uracil.</text>
</comment>
<feature type="domain" description="Lumazine-binding" evidence="11">
    <location>
        <begin position="1"/>
        <end position="95"/>
    </location>
</feature>
<reference evidence="12 13" key="1">
    <citation type="submission" date="2023-05" db="EMBL/GenBank/DDBJ databases">
        <title>Flavobacterium sedimenti sp. nov., isolated from the sediment.</title>
        <authorList>
            <person name="Wu N."/>
        </authorList>
    </citation>
    <scope>NUCLEOTIDE SEQUENCE [LARGE SCALE GENOMIC DNA]</scope>
    <source>
        <strain evidence="12 13">YZ-48</strain>
    </source>
</reference>
<feature type="repeat" description="Lumazine-binding" evidence="10">
    <location>
        <begin position="96"/>
        <end position="192"/>
    </location>
</feature>
<dbReference type="RefSeq" id="WP_283237685.1">
    <property type="nucleotide sequence ID" value="NZ_JASGBP010000001.1"/>
</dbReference>
<dbReference type="PIRSF" id="PIRSF000498">
    <property type="entry name" value="Riboflavin_syn_A"/>
    <property type="match status" value="1"/>
</dbReference>
<comment type="catalytic activity">
    <reaction evidence="1">
        <text>2 6,7-dimethyl-8-(1-D-ribityl)lumazine + H(+) = 5-amino-6-(D-ribitylamino)uracil + riboflavin</text>
        <dbReference type="Rhea" id="RHEA:20772"/>
        <dbReference type="ChEBI" id="CHEBI:15378"/>
        <dbReference type="ChEBI" id="CHEBI:15934"/>
        <dbReference type="ChEBI" id="CHEBI:57986"/>
        <dbReference type="ChEBI" id="CHEBI:58201"/>
        <dbReference type="EC" id="2.5.1.9"/>
    </reaction>
</comment>
<dbReference type="PANTHER" id="PTHR21098:SF12">
    <property type="entry name" value="RIBOFLAVIN SYNTHASE"/>
    <property type="match status" value="1"/>
</dbReference>
<comment type="pathway">
    <text evidence="3">Cofactor biosynthesis; riboflavin biosynthesis; riboflavin from 2-hydroxy-3-oxobutyl phosphate and 5-amino-6-(D-ribitylamino)uracil: step 2/2.</text>
</comment>
<evidence type="ECO:0000256" key="4">
    <source>
        <dbReference type="ARBA" id="ARBA00012827"/>
    </source>
</evidence>
<dbReference type="InterPro" id="IPR023366">
    <property type="entry name" value="ATP_synth_asu-like_sf"/>
</dbReference>
<feature type="repeat" description="Lumazine-binding" evidence="10">
    <location>
        <begin position="1"/>
        <end position="95"/>
    </location>
</feature>
<dbReference type="InterPro" id="IPR026017">
    <property type="entry name" value="Lumazine-bd_dom"/>
</dbReference>
<evidence type="ECO:0000313" key="13">
    <source>
        <dbReference type="Proteomes" id="UP001230035"/>
    </source>
</evidence>
<evidence type="ECO:0000256" key="9">
    <source>
        <dbReference type="NCBIfam" id="TIGR00187"/>
    </source>
</evidence>
<gene>
    <name evidence="12" type="ORF">QHT84_01080</name>
</gene>
<dbReference type="InterPro" id="IPR017938">
    <property type="entry name" value="Riboflavin_synthase-like_b-brl"/>
</dbReference>
<dbReference type="NCBIfam" id="NF006767">
    <property type="entry name" value="PRK09289.1"/>
    <property type="match status" value="1"/>
</dbReference>
<name>A0ABT6XLN7_9FLAO</name>
<dbReference type="SUPFAM" id="SSF63380">
    <property type="entry name" value="Riboflavin synthase domain-like"/>
    <property type="match status" value="2"/>
</dbReference>
<dbReference type="GO" id="GO:0004746">
    <property type="term" value="F:riboflavin synthase activity"/>
    <property type="evidence" value="ECO:0007669"/>
    <property type="project" value="UniProtKB-EC"/>
</dbReference>
<evidence type="ECO:0000256" key="5">
    <source>
        <dbReference type="ARBA" id="ARBA00013950"/>
    </source>
</evidence>
<evidence type="ECO:0000313" key="12">
    <source>
        <dbReference type="EMBL" id="MDI9255998.1"/>
    </source>
</evidence>
<evidence type="ECO:0000256" key="10">
    <source>
        <dbReference type="PROSITE-ProRule" id="PRU00524"/>
    </source>
</evidence>
<evidence type="ECO:0000256" key="7">
    <source>
        <dbReference type="ARBA" id="ARBA00022679"/>
    </source>
</evidence>
<comment type="caution">
    <text evidence="12">The sequence shown here is derived from an EMBL/GenBank/DDBJ whole genome shotgun (WGS) entry which is preliminary data.</text>
</comment>
<keyword evidence="13" id="KW-1185">Reference proteome</keyword>
<dbReference type="InterPro" id="IPR001783">
    <property type="entry name" value="Lumazine-bd"/>
</dbReference>
<protein>
    <recommendedName>
        <fullName evidence="5 9">Riboflavin synthase</fullName>
        <ecNumber evidence="4 9">2.5.1.9</ecNumber>
    </recommendedName>
</protein>
<dbReference type="Gene3D" id="2.40.30.20">
    <property type="match status" value="2"/>
</dbReference>
<keyword evidence="7 12" id="KW-0808">Transferase</keyword>
<dbReference type="Proteomes" id="UP001230035">
    <property type="component" value="Unassembled WGS sequence"/>
</dbReference>
<feature type="domain" description="Lumazine-binding" evidence="11">
    <location>
        <begin position="96"/>
        <end position="192"/>
    </location>
</feature>
<evidence type="ECO:0000256" key="6">
    <source>
        <dbReference type="ARBA" id="ARBA00022619"/>
    </source>
</evidence>
<evidence type="ECO:0000259" key="11">
    <source>
        <dbReference type="PROSITE" id="PS51177"/>
    </source>
</evidence>
<evidence type="ECO:0000256" key="8">
    <source>
        <dbReference type="ARBA" id="ARBA00022737"/>
    </source>
</evidence>
<dbReference type="EC" id="2.5.1.9" evidence="4 9"/>
<dbReference type="NCBIfam" id="TIGR00187">
    <property type="entry name" value="ribE"/>
    <property type="match status" value="1"/>
</dbReference>
<dbReference type="Pfam" id="PF00677">
    <property type="entry name" value="Lum_binding"/>
    <property type="match status" value="2"/>
</dbReference>
<evidence type="ECO:0000256" key="2">
    <source>
        <dbReference type="ARBA" id="ARBA00002803"/>
    </source>
</evidence>
<sequence length="196" mass="21953">MFTGIIETVGIIKEIKKDHDNLHITISASITPELKIDQSVSHNGICLTVVAIDKDNYTVTAIKETIQKTNMGAWQVGDVVNLERAMKLGDRLDGHIVQGHVDQTGVCKFIEEANGSWYFTFEYDRKQNNLTIEKGSITVNGVSLTVVNSKLNEFSVAIIPYTFEHTNFKSFQIGTQVNLEFDVVGKYVARLHQLHV</sequence>
<proteinExistence type="predicted"/>
<evidence type="ECO:0000256" key="3">
    <source>
        <dbReference type="ARBA" id="ARBA00004887"/>
    </source>
</evidence>
<accession>A0ABT6XLN7</accession>
<dbReference type="EMBL" id="JASGBP010000001">
    <property type="protein sequence ID" value="MDI9255998.1"/>
    <property type="molecule type" value="Genomic_DNA"/>
</dbReference>
<keyword evidence="8" id="KW-0677">Repeat</keyword>
<dbReference type="CDD" id="cd00402">
    <property type="entry name" value="Riboflavin_synthase_like"/>
    <property type="match status" value="1"/>
</dbReference>
<dbReference type="PROSITE" id="PS51177">
    <property type="entry name" value="LUMAZINE_BIND"/>
    <property type="match status" value="2"/>
</dbReference>
<organism evidence="12 13">
    <name type="scientific">Flavobacterium sedimenticola</name>
    <dbReference type="NCBI Taxonomy" id="3043286"/>
    <lineage>
        <taxon>Bacteria</taxon>
        <taxon>Pseudomonadati</taxon>
        <taxon>Bacteroidota</taxon>
        <taxon>Flavobacteriia</taxon>
        <taxon>Flavobacteriales</taxon>
        <taxon>Flavobacteriaceae</taxon>
        <taxon>Flavobacterium</taxon>
    </lineage>
</organism>
<evidence type="ECO:0000256" key="1">
    <source>
        <dbReference type="ARBA" id="ARBA00000968"/>
    </source>
</evidence>